<evidence type="ECO:0000256" key="11">
    <source>
        <dbReference type="ARBA" id="ARBA00022837"/>
    </source>
</evidence>
<evidence type="ECO:0000256" key="15">
    <source>
        <dbReference type="ARBA" id="ARBA00023301"/>
    </source>
</evidence>
<dbReference type="GO" id="GO:0016015">
    <property type="term" value="F:morphogen activity"/>
    <property type="evidence" value="ECO:0007669"/>
    <property type="project" value="UniProtKB-KW"/>
</dbReference>
<evidence type="ECO:0000256" key="1">
    <source>
        <dbReference type="ARBA" id="ARBA00010649"/>
    </source>
</evidence>
<dbReference type="PANTHER" id="PTHR11889">
    <property type="entry name" value="HEDGEHOG"/>
    <property type="match status" value="1"/>
</dbReference>
<evidence type="ECO:0000259" key="19">
    <source>
        <dbReference type="SMART" id="SM00305"/>
    </source>
</evidence>
<protein>
    <recommendedName>
        <fullName evidence="18">Hedgehog protein</fullName>
    </recommendedName>
</protein>
<evidence type="ECO:0000256" key="7">
    <source>
        <dbReference type="ARBA" id="ARBA00022723"/>
    </source>
</evidence>
<dbReference type="InterPro" id="IPR003586">
    <property type="entry name" value="Hint_dom_C"/>
</dbReference>
<dbReference type="GO" id="GO:0009653">
    <property type="term" value="P:anatomical structure morphogenesis"/>
    <property type="evidence" value="ECO:0007669"/>
    <property type="project" value="UniProtKB-KW"/>
</dbReference>
<keyword evidence="3 18" id="KW-1003">Cell membrane</keyword>
<keyword evidence="2 18" id="KW-0217">Developmental protein</keyword>
<keyword evidence="7" id="KW-0479">Metal-binding</keyword>
<dbReference type="GO" id="GO:0016540">
    <property type="term" value="P:protein autoprocessing"/>
    <property type="evidence" value="ECO:0007669"/>
    <property type="project" value="InterPro"/>
</dbReference>
<comment type="function">
    <text evidence="16">The C-terminal part of the hedgehog protein precursor displays an autoproteolysis activity that results in the cleavage of the full-length protein into two parts (N-product and C-product). In addition, the C-terminal part displays a cholesterol transferase activity that results by the covalent attachment of a cholesterol moiety to the C-terminal of the newly generated N-product. Once cleaved, the C-product has no signaling activity and diffuses from the cell.</text>
</comment>
<sequence>MIDNETNHQYNKLNEIRTKSNDIIINVRLKMIDTLKFIIWLLPLSFIPRKLIPLVFKQHVPNVSENTLGASGLNEGPITRNHRRFKELVPNYNQDILFKDEEGTGADRLMTQRLKEKLNTLAISVMNQWPGVRLRVTEGWDEDGSHASNSLHYEGRAVDITTSDRDRSKYGMLARLAVEAGFDWVYYESRFHIHCSVKSEKSESARNGGCFDQNSTVIGHNGQTINIDNLRIGDEILTMNPATGHLEYSSIIMFLDRNPSIERLYYEIETEFGRMITATPSHLLFISDTGNIDDKHEEFVSKIEMNQYLFVVMNQSDNQNKSVAAAVAETTPRLERIIRISTKKSKGIYAPLTVTGTIVVNNIVASCYAIINSQQLSHLSFIPIRWLYQFIKFGDYLSQQLHVHHSQLIIRTTKQSDQSPSPSSLPIGIHWYPRLLYTMFNYFIPNDYIYQ</sequence>
<dbReference type="PRINTS" id="PR00632">
    <property type="entry name" value="SONICHHOG"/>
</dbReference>
<evidence type="ECO:0000313" key="21">
    <source>
        <dbReference type="EMBL" id="KAH7639935.1"/>
    </source>
</evidence>
<comment type="caution">
    <text evidence="21">The sequence shown here is derived from an EMBL/GenBank/DDBJ whole genome shotgun (WGS) entry which is preliminary data.</text>
</comment>
<dbReference type="PROSITE" id="PS50817">
    <property type="entry name" value="INTEIN_N_TER"/>
    <property type="match status" value="1"/>
</dbReference>
<dbReference type="GO" id="GO:0007224">
    <property type="term" value="P:smoothened signaling pathway"/>
    <property type="evidence" value="ECO:0007669"/>
    <property type="project" value="TreeGrafter"/>
</dbReference>
<dbReference type="SMART" id="SM00305">
    <property type="entry name" value="HintC"/>
    <property type="match status" value="1"/>
</dbReference>
<evidence type="ECO:0000256" key="5">
    <source>
        <dbReference type="ARBA" id="ARBA00022679"/>
    </source>
</evidence>
<comment type="function">
    <molecule>Protein hedgehog</molecule>
    <text evidence="18">The C-terminal part of the hedgehog protein precursor displays an autoproteolysis activity that results in the cleavage of the full-length protein into two parts (N-product and C-product). In addition, the C-terminal part displays a cholesterol transferase activity that results by the covalent attachment of a cholesterol moiety to the C-terminal of the newly generated N-product.</text>
</comment>
<keyword evidence="12 18" id="KW-0472">Membrane</keyword>
<dbReference type="GO" id="GO:0005789">
    <property type="term" value="C:endoplasmic reticulum membrane"/>
    <property type="evidence" value="ECO:0007669"/>
    <property type="project" value="UniProtKB-SubCell"/>
</dbReference>
<reference evidence="21" key="2">
    <citation type="journal article" date="2021" name="World Allergy Organ. J.">
        <title>Chromosome-level assembly of Dermatophagoides farinae genome and transcriptome reveals two novel allergens Der f 37 and Der f 39.</title>
        <authorList>
            <person name="Chen J."/>
            <person name="Cai Z."/>
            <person name="Fan D."/>
            <person name="Hu J."/>
            <person name="Hou Y."/>
            <person name="He Y."/>
            <person name="Zhang Z."/>
            <person name="Zhao Z."/>
            <person name="Gao P."/>
            <person name="Hu W."/>
            <person name="Sun J."/>
            <person name="Li J."/>
            <person name="Ji K."/>
        </authorList>
    </citation>
    <scope>NUCLEOTIDE SEQUENCE</scope>
    <source>
        <strain evidence="21">JKM2019</strain>
    </source>
</reference>
<keyword evidence="14" id="KW-0449">Lipoprotein</keyword>
<dbReference type="Pfam" id="PF01079">
    <property type="entry name" value="Hint"/>
    <property type="match status" value="1"/>
</dbReference>
<dbReference type="PANTHER" id="PTHR11889:SF31">
    <property type="entry name" value="PROTEIN HEDGEHOG"/>
    <property type="match status" value="1"/>
</dbReference>
<keyword evidence="15" id="KW-0504">Morphogen</keyword>
<dbReference type="GO" id="GO:0001708">
    <property type="term" value="P:cell fate specification"/>
    <property type="evidence" value="ECO:0007669"/>
    <property type="project" value="TreeGrafter"/>
</dbReference>
<proteinExistence type="inferred from homology"/>
<dbReference type="FunFam" id="2.170.16.10:FF:000001">
    <property type="entry name" value="Indian hedgehog"/>
    <property type="match status" value="1"/>
</dbReference>
<evidence type="ECO:0000256" key="10">
    <source>
        <dbReference type="ARBA" id="ARBA00022813"/>
    </source>
</evidence>
<keyword evidence="18" id="KW-0333">Golgi apparatus</keyword>
<dbReference type="GO" id="GO:0005615">
    <property type="term" value="C:extracellular space"/>
    <property type="evidence" value="ECO:0007669"/>
    <property type="project" value="TreeGrafter"/>
</dbReference>
<comment type="function">
    <molecule>Protein hedgehog N-product</molecule>
    <text evidence="18">The dually lipidated hedgehog protein N-product is a morphogen which is essential for a variety of patterning events during development.</text>
</comment>
<evidence type="ECO:0000256" key="8">
    <source>
        <dbReference type="ARBA" id="ARBA00022729"/>
    </source>
</evidence>
<comment type="subcellular location">
    <molecule>Sonic hedgehog protein</molecule>
    <subcellularLocation>
        <location evidence="18">Endoplasmic reticulum membrane</location>
    </subcellularLocation>
    <subcellularLocation>
        <location evidence="18">Golgi apparatus membrane</location>
    </subcellularLocation>
</comment>
<dbReference type="InterPro" id="IPR003587">
    <property type="entry name" value="Hint_dom_N"/>
</dbReference>
<comment type="catalytic activity">
    <reaction evidence="17">
        <text>glycyl-L-cysteinyl-[protein] + cholesterol + H(+) = [protein]-C-terminal glycyl cholesterol ester + N-terminal L-cysteinyl-[protein]</text>
        <dbReference type="Rhea" id="RHEA:59504"/>
        <dbReference type="Rhea" id="RHEA-COMP:12707"/>
        <dbReference type="Rhea" id="RHEA-COMP:15369"/>
        <dbReference type="Rhea" id="RHEA-COMP:15374"/>
        <dbReference type="ChEBI" id="CHEBI:15378"/>
        <dbReference type="ChEBI" id="CHEBI:16113"/>
        <dbReference type="ChEBI" id="CHEBI:65250"/>
        <dbReference type="ChEBI" id="CHEBI:143135"/>
        <dbReference type="ChEBI" id="CHEBI:143140"/>
    </reaction>
    <physiologicalReaction direction="left-to-right" evidence="17">
        <dbReference type="Rhea" id="RHEA:59505"/>
    </physiologicalReaction>
</comment>
<dbReference type="GO" id="GO:0016740">
    <property type="term" value="F:transferase activity"/>
    <property type="evidence" value="ECO:0007669"/>
    <property type="project" value="UniProtKB-KW"/>
</dbReference>
<comment type="similarity">
    <text evidence="1 18">Belongs to the hedgehog family.</text>
</comment>
<evidence type="ECO:0000256" key="16">
    <source>
        <dbReference type="ARBA" id="ARBA00045369"/>
    </source>
</evidence>
<evidence type="ECO:0000256" key="13">
    <source>
        <dbReference type="ARBA" id="ARBA00023139"/>
    </source>
</evidence>
<keyword evidence="11" id="KW-0106">Calcium</keyword>
<organism evidence="21">
    <name type="scientific">Dermatophagoides farinae</name>
    <name type="common">American house dust mite</name>
    <dbReference type="NCBI Taxonomy" id="6954"/>
    <lineage>
        <taxon>Eukaryota</taxon>
        <taxon>Metazoa</taxon>
        <taxon>Ecdysozoa</taxon>
        <taxon>Arthropoda</taxon>
        <taxon>Chelicerata</taxon>
        <taxon>Arachnida</taxon>
        <taxon>Acari</taxon>
        <taxon>Acariformes</taxon>
        <taxon>Sarcoptiformes</taxon>
        <taxon>Astigmata</taxon>
        <taxon>Psoroptidia</taxon>
        <taxon>Analgoidea</taxon>
        <taxon>Pyroglyphidae</taxon>
        <taxon>Dermatophagoidinae</taxon>
        <taxon>Dermatophagoides</taxon>
    </lineage>
</organism>
<dbReference type="InterPro" id="IPR006141">
    <property type="entry name" value="Intein_N"/>
</dbReference>
<keyword evidence="9 18" id="KW-0378">Hydrolase</keyword>
<keyword evidence="4 18" id="KW-0645">Protease</keyword>
<dbReference type="Gene3D" id="3.30.1380.10">
    <property type="match status" value="1"/>
</dbReference>
<evidence type="ECO:0000256" key="2">
    <source>
        <dbReference type="ARBA" id="ARBA00022473"/>
    </source>
</evidence>
<keyword evidence="18" id="KW-0256">Endoplasmic reticulum</keyword>
<dbReference type="GO" id="GO:0048731">
    <property type="term" value="P:system development"/>
    <property type="evidence" value="ECO:0007669"/>
    <property type="project" value="UniProtKB-ARBA"/>
</dbReference>
<dbReference type="GO" id="GO:0005509">
    <property type="term" value="F:calcium ion binding"/>
    <property type="evidence" value="ECO:0007669"/>
    <property type="project" value="TreeGrafter"/>
</dbReference>
<dbReference type="GO" id="GO:0008233">
    <property type="term" value="F:peptidase activity"/>
    <property type="evidence" value="ECO:0007669"/>
    <property type="project" value="UniProtKB-UniRule"/>
</dbReference>
<keyword evidence="13" id="KW-0564">Palmitate</keyword>
<evidence type="ECO:0000256" key="6">
    <source>
        <dbReference type="ARBA" id="ARBA00022716"/>
    </source>
</evidence>
<dbReference type="Proteomes" id="UP000828236">
    <property type="component" value="Unassembled WGS sequence"/>
</dbReference>
<dbReference type="GO" id="GO:0016539">
    <property type="term" value="P:intein-mediated protein splicing"/>
    <property type="evidence" value="ECO:0007669"/>
    <property type="project" value="InterPro"/>
</dbReference>
<gene>
    <name evidence="21" type="ORF">HUG17_3968</name>
</gene>
<dbReference type="Pfam" id="PF01085">
    <property type="entry name" value="HH_signal"/>
    <property type="match status" value="1"/>
</dbReference>
<evidence type="ECO:0000256" key="3">
    <source>
        <dbReference type="ARBA" id="ARBA00022475"/>
    </source>
</evidence>
<feature type="domain" description="Hint" evidence="20">
    <location>
        <begin position="208"/>
        <end position="313"/>
    </location>
</feature>
<evidence type="ECO:0000256" key="14">
    <source>
        <dbReference type="ARBA" id="ARBA00023288"/>
    </source>
</evidence>
<dbReference type="GO" id="GO:0000139">
    <property type="term" value="C:Golgi membrane"/>
    <property type="evidence" value="ECO:0007669"/>
    <property type="project" value="UniProtKB-SubCell"/>
</dbReference>
<dbReference type="GO" id="GO:0005886">
    <property type="term" value="C:plasma membrane"/>
    <property type="evidence" value="ECO:0007669"/>
    <property type="project" value="UniProtKB-SubCell"/>
</dbReference>
<accession>A0A9D4NYQ7</accession>
<comment type="subcellular location">
    <molecule>Protein hedgehog N-product</molecule>
    <subcellularLocation>
        <location evidence="18">Cell membrane</location>
        <topology evidence="18">Lipid-anchor</topology>
    </subcellularLocation>
</comment>
<keyword evidence="5" id="KW-0808">Transferase</keyword>
<evidence type="ECO:0000256" key="12">
    <source>
        <dbReference type="ARBA" id="ARBA00023136"/>
    </source>
</evidence>
<dbReference type="FunFam" id="3.30.1380.10:FF:000001">
    <property type="entry name" value="Indian hedgehog"/>
    <property type="match status" value="1"/>
</dbReference>
<dbReference type="InterPro" id="IPR000320">
    <property type="entry name" value="Hedgehog_signalling_dom"/>
</dbReference>
<evidence type="ECO:0000256" key="18">
    <source>
        <dbReference type="RuleBase" id="RU280812"/>
    </source>
</evidence>
<dbReference type="CDD" id="cd00081">
    <property type="entry name" value="Hint"/>
    <property type="match status" value="1"/>
</dbReference>
<dbReference type="SMART" id="SM00306">
    <property type="entry name" value="HintN"/>
    <property type="match status" value="1"/>
</dbReference>
<dbReference type="InterPro" id="IPR009045">
    <property type="entry name" value="Zn_M74/Hedgehog-like"/>
</dbReference>
<keyword evidence="8 18" id="KW-0732">Signal</keyword>
<reference evidence="21" key="1">
    <citation type="submission" date="2020-06" db="EMBL/GenBank/DDBJ databases">
        <authorList>
            <person name="Ji K."/>
            <person name="Li J."/>
        </authorList>
    </citation>
    <scope>NUCLEOTIDE SEQUENCE</scope>
    <source>
        <strain evidence="21">JKM2019</strain>
        <tissue evidence="21">Whole body</tissue>
    </source>
</reference>
<dbReference type="GO" id="GO:0005113">
    <property type="term" value="F:patched binding"/>
    <property type="evidence" value="ECO:0007669"/>
    <property type="project" value="TreeGrafter"/>
</dbReference>
<evidence type="ECO:0000256" key="4">
    <source>
        <dbReference type="ARBA" id="ARBA00022670"/>
    </source>
</evidence>
<keyword evidence="10 18" id="KW-0068">Autocatalytic cleavage</keyword>
<dbReference type="InterPro" id="IPR050387">
    <property type="entry name" value="Hedgehog_Signaling"/>
</dbReference>
<evidence type="ECO:0000256" key="9">
    <source>
        <dbReference type="ARBA" id="ARBA00022801"/>
    </source>
</evidence>
<dbReference type="AlphaFoldDB" id="A0A9D4NYQ7"/>
<dbReference type="Gene3D" id="2.170.16.10">
    <property type="entry name" value="Hedgehog/Intein (Hint) domain"/>
    <property type="match status" value="1"/>
</dbReference>
<dbReference type="GO" id="GO:0010468">
    <property type="term" value="P:regulation of gene expression"/>
    <property type="evidence" value="ECO:0007669"/>
    <property type="project" value="TreeGrafter"/>
</dbReference>
<evidence type="ECO:0000256" key="17">
    <source>
        <dbReference type="ARBA" id="ARBA00048589"/>
    </source>
</evidence>
<dbReference type="InterPro" id="IPR036844">
    <property type="entry name" value="Hint_dom_sf"/>
</dbReference>
<feature type="domain" description="Hint" evidence="19">
    <location>
        <begin position="329"/>
        <end position="373"/>
    </location>
</feature>
<dbReference type="SUPFAM" id="SSF55166">
    <property type="entry name" value="Hedgehog/DD-peptidase"/>
    <property type="match status" value="1"/>
</dbReference>
<dbReference type="InterPro" id="IPR001767">
    <property type="entry name" value="Hedgehog_Hint"/>
</dbReference>
<evidence type="ECO:0000259" key="20">
    <source>
        <dbReference type="SMART" id="SM00306"/>
    </source>
</evidence>
<name>A0A9D4NYQ7_DERFA</name>
<dbReference type="SUPFAM" id="SSF51294">
    <property type="entry name" value="Hedgehog/intein (Hint) domain"/>
    <property type="match status" value="1"/>
</dbReference>
<dbReference type="GO" id="GO:0007367">
    <property type="term" value="P:segment polarity determination"/>
    <property type="evidence" value="ECO:0007669"/>
    <property type="project" value="UniProtKB-KW"/>
</dbReference>
<dbReference type="GO" id="GO:0007267">
    <property type="term" value="P:cell-cell signaling"/>
    <property type="evidence" value="ECO:0007669"/>
    <property type="project" value="InterPro"/>
</dbReference>
<keyword evidence="6" id="KW-0709">Segmentation polarity protein</keyword>
<dbReference type="EMBL" id="SDOV01000007">
    <property type="protein sequence ID" value="KAH7639935.1"/>
    <property type="molecule type" value="Genomic_DNA"/>
</dbReference>
<dbReference type="InterPro" id="IPR001657">
    <property type="entry name" value="Hedgehog"/>
</dbReference>